<evidence type="ECO:0000256" key="1">
    <source>
        <dbReference type="ARBA" id="ARBA00004429"/>
    </source>
</evidence>
<keyword evidence="3" id="KW-1003">Cell membrane</keyword>
<evidence type="ECO:0000256" key="4">
    <source>
        <dbReference type="ARBA" id="ARBA00022519"/>
    </source>
</evidence>
<dbReference type="GO" id="GO:0030395">
    <property type="term" value="F:lactose binding"/>
    <property type="evidence" value="ECO:0007669"/>
    <property type="project" value="TreeGrafter"/>
</dbReference>
<feature type="domain" description="Major facilitator superfamily (MFS) profile" evidence="9">
    <location>
        <begin position="213"/>
        <end position="398"/>
    </location>
</feature>
<keyword evidence="2" id="KW-0813">Transport</keyword>
<dbReference type="AlphaFoldDB" id="A0A4Q9KP09"/>
<sequence length="398" mass="40682">MRPPALSAPTLRYAALNAAFWASFCLLMAFASVFLLARGLTNTQIGLVASASGILSAVLQPVIAGLADRSRVPLRVWVAALAVVLAAAGGALLLPGASPLRDGILFGLLQATLQAMMPLVNAMGMAAADSGVPVDFGKARAFGSISFAIMSTLTGVAVASAGPDAIVLLLAAVQGLVIIAALTFVFSARSRSDADASDALPDPPPLDAAARRAFIVLVAGATGLFASQAAIAGFLFQVLRPLGGDASTMGLAFTLTALIEIIPMIFFKQLSRRWTPATLLRVASIGFTVKALLAWLAPNLAVFFVSQALQLVAFALFLPASVYYVDRLLPRAERARGQAYMTITITLGNVVAGVGGGYLLDAAGVPALLAAGTACAAIGAVGVHLGTRRSGVQVQQAA</sequence>
<evidence type="ECO:0000256" key="8">
    <source>
        <dbReference type="SAM" id="Phobius"/>
    </source>
</evidence>
<proteinExistence type="predicted"/>
<feature type="transmembrane region" description="Helical" evidence="8">
    <location>
        <begin position="12"/>
        <end position="37"/>
    </location>
</feature>
<evidence type="ECO:0000259" key="9">
    <source>
        <dbReference type="PROSITE" id="PS50850"/>
    </source>
</evidence>
<gene>
    <name evidence="10" type="ORF">ET996_01215</name>
</gene>
<name>A0A4Q9KP09_PROTD</name>
<dbReference type="Proteomes" id="UP000291933">
    <property type="component" value="Unassembled WGS sequence"/>
</dbReference>
<organism evidence="10 11">
    <name type="scientific">Propioniciclava tarda</name>
    <dbReference type="NCBI Taxonomy" id="433330"/>
    <lineage>
        <taxon>Bacteria</taxon>
        <taxon>Bacillati</taxon>
        <taxon>Actinomycetota</taxon>
        <taxon>Actinomycetes</taxon>
        <taxon>Propionibacteriales</taxon>
        <taxon>Propionibacteriaceae</taxon>
        <taxon>Propioniciclava</taxon>
    </lineage>
</organism>
<dbReference type="Gene3D" id="1.20.1250.20">
    <property type="entry name" value="MFS general substrate transporter like domains"/>
    <property type="match status" value="2"/>
</dbReference>
<comment type="subcellular location">
    <subcellularLocation>
        <location evidence="1">Cell inner membrane</location>
        <topology evidence="1">Multi-pass membrane protein</topology>
    </subcellularLocation>
</comment>
<evidence type="ECO:0000256" key="2">
    <source>
        <dbReference type="ARBA" id="ARBA00022448"/>
    </source>
</evidence>
<dbReference type="PANTHER" id="PTHR23522">
    <property type="entry name" value="BLL5896 PROTEIN"/>
    <property type="match status" value="1"/>
</dbReference>
<keyword evidence="7 8" id="KW-0472">Membrane</keyword>
<keyword evidence="6 8" id="KW-1133">Transmembrane helix</keyword>
<dbReference type="GO" id="GO:0015528">
    <property type="term" value="F:lactose:proton symporter activity"/>
    <property type="evidence" value="ECO:0007669"/>
    <property type="project" value="TreeGrafter"/>
</dbReference>
<comment type="caution">
    <text evidence="10">The sequence shown here is derived from an EMBL/GenBank/DDBJ whole genome shotgun (WGS) entry which is preliminary data.</text>
</comment>
<dbReference type="RefSeq" id="WP_131170725.1">
    <property type="nucleotide sequence ID" value="NZ_FXTL01000001.1"/>
</dbReference>
<dbReference type="OrthoDB" id="1653456at2"/>
<dbReference type="EMBL" id="SDMR01000001">
    <property type="protein sequence ID" value="TBT96313.1"/>
    <property type="molecule type" value="Genomic_DNA"/>
</dbReference>
<dbReference type="PROSITE" id="PS50850">
    <property type="entry name" value="MFS"/>
    <property type="match status" value="1"/>
</dbReference>
<keyword evidence="4" id="KW-0997">Cell inner membrane</keyword>
<feature type="transmembrane region" description="Helical" evidence="8">
    <location>
        <begin position="76"/>
        <end position="97"/>
    </location>
</feature>
<reference evidence="10 11" key="1">
    <citation type="submission" date="2019-01" db="EMBL/GenBank/DDBJ databases">
        <title>Lactibacter flavus gen. nov., sp. nov., a novel bacterium of the family Propionibacteriaceae isolated from raw milk and dairy products.</title>
        <authorList>
            <person name="Huptas C."/>
            <person name="Wenning M."/>
            <person name="Breitenwieser F."/>
            <person name="Doll E."/>
            <person name="Von Neubeck M."/>
            <person name="Busse H.-J."/>
            <person name="Scherer S."/>
        </authorList>
    </citation>
    <scope>NUCLEOTIDE SEQUENCE [LARGE SCALE GENOMIC DNA]</scope>
    <source>
        <strain evidence="10 11">DSM 22130</strain>
    </source>
</reference>
<dbReference type="Pfam" id="PF12832">
    <property type="entry name" value="MFS_1_like"/>
    <property type="match status" value="1"/>
</dbReference>
<protein>
    <submittedName>
        <fullName evidence="10">MFS transporter</fullName>
    </submittedName>
</protein>
<feature type="transmembrane region" description="Helical" evidence="8">
    <location>
        <begin position="139"/>
        <end position="159"/>
    </location>
</feature>
<dbReference type="InterPro" id="IPR036259">
    <property type="entry name" value="MFS_trans_sf"/>
</dbReference>
<feature type="transmembrane region" description="Helical" evidence="8">
    <location>
        <begin position="303"/>
        <end position="325"/>
    </location>
</feature>
<evidence type="ECO:0000256" key="7">
    <source>
        <dbReference type="ARBA" id="ARBA00023136"/>
    </source>
</evidence>
<evidence type="ECO:0000313" key="10">
    <source>
        <dbReference type="EMBL" id="TBT96313.1"/>
    </source>
</evidence>
<dbReference type="PANTHER" id="PTHR23522:SF10">
    <property type="entry name" value="3-PHENYLPROPIONIC ACID TRANSPORTER-RELATED"/>
    <property type="match status" value="1"/>
</dbReference>
<evidence type="ECO:0000313" key="11">
    <source>
        <dbReference type="Proteomes" id="UP000291933"/>
    </source>
</evidence>
<feature type="transmembrane region" description="Helical" evidence="8">
    <location>
        <begin position="365"/>
        <end position="386"/>
    </location>
</feature>
<feature type="transmembrane region" description="Helical" evidence="8">
    <location>
        <begin position="103"/>
        <end position="127"/>
    </location>
</feature>
<feature type="transmembrane region" description="Helical" evidence="8">
    <location>
        <begin position="213"/>
        <end position="236"/>
    </location>
</feature>
<evidence type="ECO:0000256" key="5">
    <source>
        <dbReference type="ARBA" id="ARBA00022692"/>
    </source>
</evidence>
<keyword evidence="5 8" id="KW-0812">Transmembrane</keyword>
<accession>A0A4Q9KP09</accession>
<evidence type="ECO:0000256" key="6">
    <source>
        <dbReference type="ARBA" id="ARBA00022989"/>
    </source>
</evidence>
<evidence type="ECO:0000256" key="3">
    <source>
        <dbReference type="ARBA" id="ARBA00022475"/>
    </source>
</evidence>
<feature type="transmembrane region" description="Helical" evidence="8">
    <location>
        <begin position="43"/>
        <end position="64"/>
    </location>
</feature>
<dbReference type="SUPFAM" id="SSF103473">
    <property type="entry name" value="MFS general substrate transporter"/>
    <property type="match status" value="2"/>
</dbReference>
<feature type="transmembrane region" description="Helical" evidence="8">
    <location>
        <begin position="248"/>
        <end position="267"/>
    </location>
</feature>
<keyword evidence="11" id="KW-1185">Reference proteome</keyword>
<feature type="transmembrane region" description="Helical" evidence="8">
    <location>
        <begin position="279"/>
        <end position="297"/>
    </location>
</feature>
<dbReference type="InterPro" id="IPR024989">
    <property type="entry name" value="MFS_assoc_dom"/>
</dbReference>
<dbReference type="GO" id="GO:0005886">
    <property type="term" value="C:plasma membrane"/>
    <property type="evidence" value="ECO:0007669"/>
    <property type="project" value="UniProtKB-SubCell"/>
</dbReference>
<dbReference type="InterPro" id="IPR020846">
    <property type="entry name" value="MFS_dom"/>
</dbReference>
<feature type="transmembrane region" description="Helical" evidence="8">
    <location>
        <begin position="337"/>
        <end position="359"/>
    </location>
</feature>
<feature type="transmembrane region" description="Helical" evidence="8">
    <location>
        <begin position="165"/>
        <end position="186"/>
    </location>
</feature>